<dbReference type="GO" id="GO:0016787">
    <property type="term" value="F:hydrolase activity"/>
    <property type="evidence" value="ECO:0007669"/>
    <property type="project" value="UniProtKB-KW"/>
</dbReference>
<dbReference type="PANTHER" id="PTHR43433:SF4">
    <property type="entry name" value="NON-HEME CHLOROPEROXIDASE-RELATED"/>
    <property type="match status" value="1"/>
</dbReference>
<dbReference type="PRINTS" id="PR00111">
    <property type="entry name" value="ABHYDROLASE"/>
</dbReference>
<evidence type="ECO:0000259" key="2">
    <source>
        <dbReference type="Pfam" id="PF12697"/>
    </source>
</evidence>
<accession>A0A6L7FZI8</accession>
<evidence type="ECO:0000313" key="4">
    <source>
        <dbReference type="Proteomes" id="UP000477911"/>
    </source>
</evidence>
<dbReference type="Pfam" id="PF12697">
    <property type="entry name" value="Abhydrolase_6"/>
    <property type="match status" value="1"/>
</dbReference>
<gene>
    <name evidence="3" type="ORF">GR170_02695</name>
</gene>
<dbReference type="InterPro" id="IPR029058">
    <property type="entry name" value="AB_hydrolase_fold"/>
</dbReference>
<protein>
    <submittedName>
        <fullName evidence="3">Alpha/beta fold hydrolase</fullName>
    </submittedName>
</protein>
<sequence length="231" mass="24653">MTPILLIPGLMATPALFAAQIPALWPHGPVSVANTLRGETIAEMATAILADAPPRFALAGLSMGGYIAMEIMRQAPERVERLALLDTTARPDTDQQTAYRRATLETLAPLEGRQLRLAYAASLPGLVHAGHVDGLRNEVVTMSVSLGHSVLAQQSAAIISRPDSRPDLPGYDLPVLVLVGAEDVLTPPEMAREMAEAIPGAQLVVVPQCGHLATMEQPEAVNLALLDWLRR</sequence>
<keyword evidence="1" id="KW-0732">Signal</keyword>
<dbReference type="Proteomes" id="UP000477911">
    <property type="component" value="Unassembled WGS sequence"/>
</dbReference>
<feature type="chain" id="PRO_5026737686" evidence="1">
    <location>
        <begin position="19"/>
        <end position="231"/>
    </location>
</feature>
<organism evidence="3 4">
    <name type="scientific">Pseudooceanicola albus</name>
    <dbReference type="NCBI Taxonomy" id="2692189"/>
    <lineage>
        <taxon>Bacteria</taxon>
        <taxon>Pseudomonadati</taxon>
        <taxon>Pseudomonadota</taxon>
        <taxon>Alphaproteobacteria</taxon>
        <taxon>Rhodobacterales</taxon>
        <taxon>Paracoccaceae</taxon>
        <taxon>Pseudooceanicola</taxon>
    </lineage>
</organism>
<dbReference type="SUPFAM" id="SSF53474">
    <property type="entry name" value="alpha/beta-Hydrolases"/>
    <property type="match status" value="1"/>
</dbReference>
<dbReference type="Gene3D" id="3.40.50.1820">
    <property type="entry name" value="alpha/beta hydrolase"/>
    <property type="match status" value="1"/>
</dbReference>
<name>A0A6L7FZI8_9RHOB</name>
<comment type="caution">
    <text evidence="3">The sequence shown here is derived from an EMBL/GenBank/DDBJ whole genome shotgun (WGS) entry which is preliminary data.</text>
</comment>
<dbReference type="InterPro" id="IPR000073">
    <property type="entry name" value="AB_hydrolase_1"/>
</dbReference>
<dbReference type="PANTHER" id="PTHR43433">
    <property type="entry name" value="HYDROLASE, ALPHA/BETA FOLD FAMILY PROTEIN"/>
    <property type="match status" value="1"/>
</dbReference>
<feature type="domain" description="AB hydrolase-1" evidence="2">
    <location>
        <begin position="5"/>
        <end position="222"/>
    </location>
</feature>
<dbReference type="InterPro" id="IPR050471">
    <property type="entry name" value="AB_hydrolase"/>
</dbReference>
<dbReference type="EMBL" id="WUMU01000002">
    <property type="protein sequence ID" value="MXN16730.1"/>
    <property type="molecule type" value="Genomic_DNA"/>
</dbReference>
<proteinExistence type="predicted"/>
<reference evidence="3 4" key="1">
    <citation type="submission" date="2019-12" db="EMBL/GenBank/DDBJ databases">
        <authorList>
            <person name="Li M."/>
        </authorList>
    </citation>
    <scope>NUCLEOTIDE SEQUENCE [LARGE SCALE GENOMIC DNA]</scope>
    <source>
        <strain evidence="3 4">GBMRC 2024</strain>
    </source>
</reference>
<feature type="signal peptide" evidence="1">
    <location>
        <begin position="1"/>
        <end position="18"/>
    </location>
</feature>
<keyword evidence="4" id="KW-1185">Reference proteome</keyword>
<evidence type="ECO:0000256" key="1">
    <source>
        <dbReference type="SAM" id="SignalP"/>
    </source>
</evidence>
<keyword evidence="3" id="KW-0378">Hydrolase</keyword>
<evidence type="ECO:0000313" key="3">
    <source>
        <dbReference type="EMBL" id="MXN16730.1"/>
    </source>
</evidence>
<dbReference type="RefSeq" id="WP_160891333.1">
    <property type="nucleotide sequence ID" value="NZ_WUMU01000002.1"/>
</dbReference>
<dbReference type="AlphaFoldDB" id="A0A6L7FZI8"/>